<keyword evidence="8" id="KW-0624">Polysaccharide degradation</keyword>
<keyword evidence="9" id="KW-0732">Signal</keyword>
<sequence>MALLSAPVRRRRSRVRVLLVCCCLLVALVAPSAAGHDYGDALAFTATMLAWGVVEFGDAMPPAERAHAADAVRWATDYLLKTISHPGVIFIQASTHTNTLHCAPSSSSSTATTM</sequence>
<evidence type="ECO:0000259" key="10">
    <source>
        <dbReference type="Pfam" id="PF00759"/>
    </source>
</evidence>
<dbReference type="EnsemblPlants" id="OBART09G17360.1">
    <property type="protein sequence ID" value="OBART09G17360.1"/>
    <property type="gene ID" value="OBART09G17360"/>
</dbReference>
<dbReference type="InterPro" id="IPR001701">
    <property type="entry name" value="Glyco_hydro_9"/>
</dbReference>
<evidence type="ECO:0000256" key="7">
    <source>
        <dbReference type="ARBA" id="ARBA00023295"/>
    </source>
</evidence>
<evidence type="ECO:0000256" key="2">
    <source>
        <dbReference type="ARBA" id="ARBA00007072"/>
    </source>
</evidence>
<reference evidence="11" key="1">
    <citation type="journal article" date="2009" name="Rice">
        <title>De Novo Next Generation Sequencing of Plant Genomes.</title>
        <authorList>
            <person name="Rounsley S."/>
            <person name="Marri P.R."/>
            <person name="Yu Y."/>
            <person name="He R."/>
            <person name="Sisneros N."/>
            <person name="Goicoechea J.L."/>
            <person name="Lee S.J."/>
            <person name="Angelova A."/>
            <person name="Kudrna D."/>
            <person name="Luo M."/>
            <person name="Affourtit J."/>
            <person name="Desany B."/>
            <person name="Knight J."/>
            <person name="Niazi F."/>
            <person name="Egholm M."/>
            <person name="Wing R.A."/>
        </authorList>
    </citation>
    <scope>NUCLEOTIDE SEQUENCE [LARGE SCALE GENOMIC DNA]</scope>
    <source>
        <strain evidence="11">cv. IRGC 105608</strain>
    </source>
</reference>
<evidence type="ECO:0000256" key="9">
    <source>
        <dbReference type="SAM" id="SignalP"/>
    </source>
</evidence>
<dbReference type="AlphaFoldDB" id="A0A0D3H997"/>
<evidence type="ECO:0000256" key="8">
    <source>
        <dbReference type="ARBA" id="ARBA00023326"/>
    </source>
</evidence>
<accession>A0A0D3H997</accession>
<dbReference type="HOGENOM" id="CLU_008926_2_0_1"/>
<keyword evidence="5" id="KW-0136">Cellulose degradation</keyword>
<dbReference type="GO" id="GO:0008810">
    <property type="term" value="F:cellulase activity"/>
    <property type="evidence" value="ECO:0007669"/>
    <property type="project" value="UniProtKB-EC"/>
</dbReference>
<dbReference type="Pfam" id="PF00759">
    <property type="entry name" value="Glyco_hydro_9"/>
    <property type="match status" value="1"/>
</dbReference>
<keyword evidence="6" id="KW-0119">Carbohydrate metabolism</keyword>
<keyword evidence="7" id="KW-0326">Glycosidase</keyword>
<evidence type="ECO:0000313" key="12">
    <source>
        <dbReference type="Proteomes" id="UP000026960"/>
    </source>
</evidence>
<evidence type="ECO:0000256" key="3">
    <source>
        <dbReference type="ARBA" id="ARBA00012601"/>
    </source>
</evidence>
<keyword evidence="12" id="KW-1185">Reference proteome</keyword>
<dbReference type="SUPFAM" id="SSF48208">
    <property type="entry name" value="Six-hairpin glycosidases"/>
    <property type="match status" value="1"/>
</dbReference>
<protein>
    <recommendedName>
        <fullName evidence="3">cellulase</fullName>
        <ecNumber evidence="3">3.2.1.4</ecNumber>
    </recommendedName>
</protein>
<dbReference type="STRING" id="65489.A0A0D3H997"/>
<organism evidence="11">
    <name type="scientific">Oryza barthii</name>
    <dbReference type="NCBI Taxonomy" id="65489"/>
    <lineage>
        <taxon>Eukaryota</taxon>
        <taxon>Viridiplantae</taxon>
        <taxon>Streptophyta</taxon>
        <taxon>Embryophyta</taxon>
        <taxon>Tracheophyta</taxon>
        <taxon>Spermatophyta</taxon>
        <taxon>Magnoliopsida</taxon>
        <taxon>Liliopsida</taxon>
        <taxon>Poales</taxon>
        <taxon>Poaceae</taxon>
        <taxon>BOP clade</taxon>
        <taxon>Oryzoideae</taxon>
        <taxon>Oryzeae</taxon>
        <taxon>Oryzinae</taxon>
        <taxon>Oryza</taxon>
    </lineage>
</organism>
<dbReference type="EC" id="3.2.1.4" evidence="3"/>
<feature type="domain" description="Glycoside hydrolase family 9" evidence="10">
    <location>
        <begin position="40"/>
        <end position="96"/>
    </location>
</feature>
<comment type="catalytic activity">
    <reaction evidence="1">
        <text>Endohydrolysis of (1-&gt;4)-beta-D-glucosidic linkages in cellulose, lichenin and cereal beta-D-glucans.</text>
        <dbReference type="EC" id="3.2.1.4"/>
    </reaction>
</comment>
<evidence type="ECO:0000256" key="1">
    <source>
        <dbReference type="ARBA" id="ARBA00000966"/>
    </source>
</evidence>
<reference evidence="11" key="2">
    <citation type="submission" date="2015-03" db="UniProtKB">
        <authorList>
            <consortium name="EnsemblPlants"/>
        </authorList>
    </citation>
    <scope>IDENTIFICATION</scope>
</reference>
<evidence type="ECO:0000256" key="6">
    <source>
        <dbReference type="ARBA" id="ARBA00023277"/>
    </source>
</evidence>
<feature type="signal peptide" evidence="9">
    <location>
        <begin position="1"/>
        <end position="35"/>
    </location>
</feature>
<keyword evidence="4" id="KW-0378">Hydrolase</keyword>
<dbReference type="PANTHER" id="PTHR22298">
    <property type="entry name" value="ENDO-1,4-BETA-GLUCANASE"/>
    <property type="match status" value="1"/>
</dbReference>
<dbReference type="InterPro" id="IPR012341">
    <property type="entry name" value="6hp_glycosidase-like_sf"/>
</dbReference>
<dbReference type="Gramene" id="OBART09G17360.1">
    <property type="protein sequence ID" value="OBART09G17360.1"/>
    <property type="gene ID" value="OBART09G17360"/>
</dbReference>
<dbReference type="GO" id="GO:0030245">
    <property type="term" value="P:cellulose catabolic process"/>
    <property type="evidence" value="ECO:0007669"/>
    <property type="project" value="UniProtKB-KW"/>
</dbReference>
<feature type="chain" id="PRO_5002276763" description="cellulase" evidence="9">
    <location>
        <begin position="36"/>
        <end position="114"/>
    </location>
</feature>
<dbReference type="Proteomes" id="UP000026960">
    <property type="component" value="Chromosome 9"/>
</dbReference>
<name>A0A0D3H997_9ORYZ</name>
<proteinExistence type="inferred from homology"/>
<dbReference type="PaxDb" id="65489-OBART09G17360.1"/>
<dbReference type="Gene3D" id="1.50.10.10">
    <property type="match status" value="1"/>
</dbReference>
<evidence type="ECO:0000313" key="11">
    <source>
        <dbReference type="EnsemblPlants" id="OBART09G17360.1"/>
    </source>
</evidence>
<dbReference type="InterPro" id="IPR008928">
    <property type="entry name" value="6-hairpin_glycosidase_sf"/>
</dbReference>
<comment type="similarity">
    <text evidence="2">Belongs to the glycosyl hydrolase 9 (cellulase E) family.</text>
</comment>
<evidence type="ECO:0000256" key="4">
    <source>
        <dbReference type="ARBA" id="ARBA00022801"/>
    </source>
</evidence>
<evidence type="ECO:0000256" key="5">
    <source>
        <dbReference type="ARBA" id="ARBA00023001"/>
    </source>
</evidence>